<dbReference type="EC" id="2.7.13.3" evidence="3"/>
<dbReference type="Proteomes" id="UP000502179">
    <property type="component" value="Chromosome"/>
</dbReference>
<dbReference type="Gene3D" id="1.10.287.130">
    <property type="match status" value="1"/>
</dbReference>
<comment type="subcellular location">
    <subcellularLocation>
        <location evidence="2">Membrane</location>
    </subcellularLocation>
</comment>
<reference evidence="8 9" key="1">
    <citation type="submission" date="2020-02" db="EMBL/GenBank/DDBJ databases">
        <title>Genome analysis of Thermosulfuriphilus ammonigenes ST65T, an anaerobic thermophilic chemolithoautotrophic bacterium isolated from a deep-sea hydrothermal vent.</title>
        <authorList>
            <person name="Slobodkina G."/>
            <person name="Allioux M."/>
            <person name="Merkel A."/>
            <person name="Alain K."/>
            <person name="Jebbar M."/>
            <person name="Slobodkin A."/>
        </authorList>
    </citation>
    <scope>NUCLEOTIDE SEQUENCE [LARGE SCALE GENOMIC DNA]</scope>
    <source>
        <strain evidence="8 9">ST65</strain>
    </source>
</reference>
<dbReference type="SUPFAM" id="SSF47384">
    <property type="entry name" value="Homodimeric domain of signal transducing histidine kinase"/>
    <property type="match status" value="1"/>
</dbReference>
<evidence type="ECO:0000256" key="1">
    <source>
        <dbReference type="ARBA" id="ARBA00000085"/>
    </source>
</evidence>
<dbReference type="InterPro" id="IPR004358">
    <property type="entry name" value="Sig_transdc_His_kin-like_C"/>
</dbReference>
<dbReference type="EMBL" id="CP048877">
    <property type="protein sequence ID" value="QIJ71484.1"/>
    <property type="molecule type" value="Genomic_DNA"/>
</dbReference>
<dbReference type="SMART" id="SM00387">
    <property type="entry name" value="HATPase_c"/>
    <property type="match status" value="1"/>
</dbReference>
<gene>
    <name evidence="8" type="ORF">G4V39_03970</name>
</gene>
<dbReference type="Pfam" id="PF00512">
    <property type="entry name" value="HisKA"/>
    <property type="match status" value="1"/>
</dbReference>
<organism evidence="8 9">
    <name type="scientific">Thermosulfuriphilus ammonigenes</name>
    <dbReference type="NCBI Taxonomy" id="1936021"/>
    <lineage>
        <taxon>Bacteria</taxon>
        <taxon>Pseudomonadati</taxon>
        <taxon>Thermodesulfobacteriota</taxon>
        <taxon>Thermodesulfobacteria</taxon>
        <taxon>Thermodesulfobacteriales</taxon>
        <taxon>Thermodesulfobacteriaceae</taxon>
        <taxon>Thermosulfuriphilus</taxon>
    </lineage>
</organism>
<dbReference type="InterPro" id="IPR050736">
    <property type="entry name" value="Sensor_HK_Regulatory"/>
</dbReference>
<dbReference type="PANTHER" id="PTHR43711">
    <property type="entry name" value="TWO-COMPONENT HISTIDINE KINASE"/>
    <property type="match status" value="1"/>
</dbReference>
<dbReference type="Gene3D" id="3.30.565.10">
    <property type="entry name" value="Histidine kinase-like ATPase, C-terminal domain"/>
    <property type="match status" value="1"/>
</dbReference>
<evidence type="ECO:0000256" key="2">
    <source>
        <dbReference type="ARBA" id="ARBA00004370"/>
    </source>
</evidence>
<dbReference type="InterPro" id="IPR003594">
    <property type="entry name" value="HATPase_dom"/>
</dbReference>
<dbReference type="PANTHER" id="PTHR43711:SF1">
    <property type="entry name" value="HISTIDINE KINASE 1"/>
    <property type="match status" value="1"/>
</dbReference>
<dbReference type="KEGG" id="tav:G4V39_03970"/>
<dbReference type="CDD" id="cd00075">
    <property type="entry name" value="HATPase"/>
    <property type="match status" value="1"/>
</dbReference>
<dbReference type="SUPFAM" id="SSF158472">
    <property type="entry name" value="HAMP domain-like"/>
    <property type="match status" value="1"/>
</dbReference>
<keyword evidence="6 8" id="KW-0418">Kinase</keyword>
<dbReference type="Pfam" id="PF00672">
    <property type="entry name" value="HAMP"/>
    <property type="match status" value="1"/>
</dbReference>
<dbReference type="SMART" id="SM00304">
    <property type="entry name" value="HAMP"/>
    <property type="match status" value="1"/>
</dbReference>
<dbReference type="InterPro" id="IPR003660">
    <property type="entry name" value="HAMP_dom"/>
</dbReference>
<keyword evidence="4" id="KW-0597">Phosphoprotein</keyword>
<evidence type="ECO:0000256" key="5">
    <source>
        <dbReference type="ARBA" id="ARBA00022679"/>
    </source>
</evidence>
<dbReference type="CDD" id="cd06225">
    <property type="entry name" value="HAMP"/>
    <property type="match status" value="1"/>
</dbReference>
<dbReference type="InterPro" id="IPR003661">
    <property type="entry name" value="HisK_dim/P_dom"/>
</dbReference>
<evidence type="ECO:0000313" key="9">
    <source>
        <dbReference type="Proteomes" id="UP000502179"/>
    </source>
</evidence>
<dbReference type="SMART" id="SM00388">
    <property type="entry name" value="HisKA"/>
    <property type="match status" value="1"/>
</dbReference>
<accession>A0A6G7PUX2</accession>
<dbReference type="RefSeq" id="WP_166031704.1">
    <property type="nucleotide sequence ID" value="NZ_CP048877.1"/>
</dbReference>
<evidence type="ECO:0000313" key="8">
    <source>
        <dbReference type="EMBL" id="QIJ71484.1"/>
    </source>
</evidence>
<keyword evidence="9" id="KW-1185">Reference proteome</keyword>
<dbReference type="Pfam" id="PF02518">
    <property type="entry name" value="HATPase_c"/>
    <property type="match status" value="1"/>
</dbReference>
<dbReference type="SUPFAM" id="SSF55874">
    <property type="entry name" value="ATPase domain of HSP90 chaperone/DNA topoisomerase II/histidine kinase"/>
    <property type="match status" value="1"/>
</dbReference>
<protein>
    <recommendedName>
        <fullName evidence="3">histidine kinase</fullName>
        <ecNumber evidence="3">2.7.13.3</ecNumber>
    </recommendedName>
</protein>
<evidence type="ECO:0000256" key="3">
    <source>
        <dbReference type="ARBA" id="ARBA00012438"/>
    </source>
</evidence>
<dbReference type="Gene3D" id="6.10.340.10">
    <property type="match status" value="1"/>
</dbReference>
<dbReference type="GO" id="GO:0000155">
    <property type="term" value="F:phosphorelay sensor kinase activity"/>
    <property type="evidence" value="ECO:0007669"/>
    <property type="project" value="InterPro"/>
</dbReference>
<evidence type="ECO:0000256" key="6">
    <source>
        <dbReference type="ARBA" id="ARBA00022777"/>
    </source>
</evidence>
<dbReference type="InterPro" id="IPR036097">
    <property type="entry name" value="HisK_dim/P_sf"/>
</dbReference>
<dbReference type="PRINTS" id="PR00344">
    <property type="entry name" value="BCTRLSENSOR"/>
</dbReference>
<dbReference type="PROSITE" id="PS50109">
    <property type="entry name" value="HIS_KIN"/>
    <property type="match status" value="1"/>
</dbReference>
<proteinExistence type="predicted"/>
<keyword evidence="7" id="KW-0902">Two-component regulatory system</keyword>
<dbReference type="GO" id="GO:0016020">
    <property type="term" value="C:membrane"/>
    <property type="evidence" value="ECO:0007669"/>
    <property type="project" value="UniProtKB-SubCell"/>
</dbReference>
<dbReference type="AlphaFoldDB" id="A0A6G7PUX2"/>
<dbReference type="CDD" id="cd00082">
    <property type="entry name" value="HisKA"/>
    <property type="match status" value="1"/>
</dbReference>
<dbReference type="InterPro" id="IPR005467">
    <property type="entry name" value="His_kinase_dom"/>
</dbReference>
<evidence type="ECO:0000256" key="7">
    <source>
        <dbReference type="ARBA" id="ARBA00023012"/>
    </source>
</evidence>
<dbReference type="InterPro" id="IPR036890">
    <property type="entry name" value="HATPase_C_sf"/>
</dbReference>
<keyword evidence="5" id="KW-0808">Transferase</keyword>
<evidence type="ECO:0000256" key="4">
    <source>
        <dbReference type="ARBA" id="ARBA00022553"/>
    </source>
</evidence>
<comment type="catalytic activity">
    <reaction evidence="1">
        <text>ATP + protein L-histidine = ADP + protein N-phospho-L-histidine.</text>
        <dbReference type="EC" id="2.7.13.3"/>
    </reaction>
</comment>
<name>A0A6G7PUX2_9BACT</name>
<sequence length="501" mass="57457">MKSFFRHLNLYQKLCAGYIIFIFIAYLPCAVSLYSLIQLEDMAISLAREDVELTTTIEYLKGLLPSLEGESRRLVTLYKEDSYQTLRELIKDFRTHLVLIRDNGPPQARMNYRYLDQNLKDLQALANEVKRHLPVTPPTRLGPLEKQREEQVKELIDQMGLLLGKIEQSIRIDIRTKASQISRRTAQARKLTFIVFVFTLGLALLAPSLLYKYIKRPIDLLQKGTEAIGRGQFDYTITVQARDELGQLAQAFNRMTAQLRELDTLKSEFISVVSHELRTPLASMKEAADLLTEAEMGPLNERQRRLVEILNEGVGRLERFINDLLHLTRLEAKLVPVEKYPHDPLRLVREVCSTLRTVAEGKNIIIEVVSDQEFDPILMDFDRTFRALMNIVHNAIKFSPPGGQIKVYLNSYYDKHRVRWLRIGVVDSGQGIPPGERERIFNKFYQIQAMRHKDGCGLGLAIAKEVIVVQGGRIWVESPPQEDIAIVPGKGSVFWLELPYS</sequence>
<dbReference type="PROSITE" id="PS50885">
    <property type="entry name" value="HAMP"/>
    <property type="match status" value="1"/>
</dbReference>